<feature type="compositionally biased region" description="Polar residues" evidence="1">
    <location>
        <begin position="1"/>
        <end position="11"/>
    </location>
</feature>
<proteinExistence type="predicted"/>
<name>A0A6U6EC42_9STRA</name>
<evidence type="ECO:0000313" key="3">
    <source>
        <dbReference type="EMBL" id="CAE2230806.1"/>
    </source>
</evidence>
<feature type="compositionally biased region" description="Basic and acidic residues" evidence="1">
    <location>
        <begin position="119"/>
        <end position="135"/>
    </location>
</feature>
<organism evidence="3">
    <name type="scientific">Odontella aurita</name>
    <dbReference type="NCBI Taxonomy" id="265563"/>
    <lineage>
        <taxon>Eukaryota</taxon>
        <taxon>Sar</taxon>
        <taxon>Stramenopiles</taxon>
        <taxon>Ochrophyta</taxon>
        <taxon>Bacillariophyta</taxon>
        <taxon>Mediophyceae</taxon>
        <taxon>Biddulphiophycidae</taxon>
        <taxon>Eupodiscales</taxon>
        <taxon>Odontellaceae</taxon>
        <taxon>Odontella</taxon>
    </lineage>
</organism>
<sequence length="135" mass="15609">MRRASTSSSSAGDLRDDGRKQRFPRDDSGIGLAERRLICLTAIDAMRRSEPQPQPQPRGRKNRRRRRRGLKSSPLPRRASRAKRAVVVGTHGENRGSSRRMQRRKPPPMERRSLRRWKSRELPGRIESAADERYG</sequence>
<protein>
    <submittedName>
        <fullName evidence="3">Uncharacterized protein</fullName>
    </submittedName>
</protein>
<gene>
    <name evidence="2" type="ORF">OAUR00152_LOCUS11853</name>
    <name evidence="3" type="ORF">OAUR00152_LOCUS11854</name>
</gene>
<reference evidence="3" key="1">
    <citation type="submission" date="2021-01" db="EMBL/GenBank/DDBJ databases">
        <authorList>
            <person name="Corre E."/>
            <person name="Pelletier E."/>
            <person name="Niang G."/>
            <person name="Scheremetjew M."/>
            <person name="Finn R."/>
            <person name="Kale V."/>
            <person name="Holt S."/>
            <person name="Cochrane G."/>
            <person name="Meng A."/>
            <person name="Brown T."/>
            <person name="Cohen L."/>
        </authorList>
    </citation>
    <scope>NUCLEOTIDE SEQUENCE</scope>
    <source>
        <strain evidence="3">Isolate 1302-5</strain>
    </source>
</reference>
<dbReference type="EMBL" id="HBKQ01017556">
    <property type="protein sequence ID" value="CAE2230806.1"/>
    <property type="molecule type" value="Transcribed_RNA"/>
</dbReference>
<feature type="compositionally biased region" description="Basic and acidic residues" evidence="1">
    <location>
        <begin position="13"/>
        <end position="31"/>
    </location>
</feature>
<feature type="compositionally biased region" description="Basic residues" evidence="1">
    <location>
        <begin position="58"/>
        <end position="70"/>
    </location>
</feature>
<evidence type="ECO:0000256" key="1">
    <source>
        <dbReference type="SAM" id="MobiDB-lite"/>
    </source>
</evidence>
<feature type="compositionally biased region" description="Basic residues" evidence="1">
    <location>
        <begin position="97"/>
        <end position="106"/>
    </location>
</feature>
<accession>A0A6U6EC42</accession>
<feature type="region of interest" description="Disordered" evidence="1">
    <location>
        <begin position="43"/>
        <end position="135"/>
    </location>
</feature>
<dbReference type="EMBL" id="HBKQ01017555">
    <property type="protein sequence ID" value="CAE2230804.1"/>
    <property type="molecule type" value="Transcribed_RNA"/>
</dbReference>
<feature type="region of interest" description="Disordered" evidence="1">
    <location>
        <begin position="1"/>
        <end position="31"/>
    </location>
</feature>
<evidence type="ECO:0000313" key="2">
    <source>
        <dbReference type="EMBL" id="CAE2230804.1"/>
    </source>
</evidence>
<dbReference type="AlphaFoldDB" id="A0A6U6EC42"/>